<gene>
    <name evidence="3" type="ORF">TTRE_0000678601</name>
</gene>
<evidence type="ECO:0000313" key="3">
    <source>
        <dbReference type="EMBL" id="CDW58469.1"/>
    </source>
</evidence>
<name>A0A077ZF41_TRITR</name>
<keyword evidence="4" id="KW-1185">Reference proteome</keyword>
<organism evidence="3 4">
    <name type="scientific">Trichuris trichiura</name>
    <name type="common">Whipworm</name>
    <name type="synonym">Trichocephalus trichiurus</name>
    <dbReference type="NCBI Taxonomy" id="36087"/>
    <lineage>
        <taxon>Eukaryota</taxon>
        <taxon>Metazoa</taxon>
        <taxon>Ecdysozoa</taxon>
        <taxon>Nematoda</taxon>
        <taxon>Enoplea</taxon>
        <taxon>Dorylaimia</taxon>
        <taxon>Trichinellida</taxon>
        <taxon>Trichuridae</taxon>
        <taxon>Trichuris</taxon>
    </lineage>
</organism>
<dbReference type="Pfam" id="PF00076">
    <property type="entry name" value="RRM_1"/>
    <property type="match status" value="1"/>
</dbReference>
<reference evidence="3" key="2">
    <citation type="submission" date="2014-03" db="EMBL/GenBank/DDBJ databases">
        <title>The whipworm genome and dual-species transcriptomics of an intimate host-pathogen interaction.</title>
        <authorList>
            <person name="Foth B.J."/>
            <person name="Tsai I.J."/>
            <person name="Reid A.J."/>
            <person name="Bancroft A.J."/>
            <person name="Nichol S."/>
            <person name="Tracey A."/>
            <person name="Holroyd N."/>
            <person name="Cotton J.A."/>
            <person name="Stanley E.J."/>
            <person name="Zarowiecki M."/>
            <person name="Liu J.Z."/>
            <person name="Huckvale T."/>
            <person name="Cooper P.J."/>
            <person name="Grencis R.K."/>
            <person name="Berriman M."/>
        </authorList>
    </citation>
    <scope>NUCLEOTIDE SEQUENCE [LARGE SCALE GENOMIC DNA]</scope>
</reference>
<dbReference type="InterPro" id="IPR035979">
    <property type="entry name" value="RBD_domain_sf"/>
</dbReference>
<dbReference type="EMBL" id="HG806344">
    <property type="protein sequence ID" value="CDW58469.1"/>
    <property type="molecule type" value="Genomic_DNA"/>
</dbReference>
<reference evidence="3" key="1">
    <citation type="submission" date="2014-01" db="EMBL/GenBank/DDBJ databases">
        <authorList>
            <person name="Aslett M."/>
        </authorList>
    </citation>
    <scope>NUCLEOTIDE SEQUENCE</scope>
</reference>
<proteinExistence type="predicted"/>
<evidence type="ECO:0000256" key="1">
    <source>
        <dbReference type="PROSITE-ProRule" id="PRU00176"/>
    </source>
</evidence>
<dbReference type="Gene3D" id="3.30.70.330">
    <property type="match status" value="1"/>
</dbReference>
<dbReference type="OrthoDB" id="8093034at2759"/>
<dbReference type="STRING" id="36087.A0A077ZF41"/>
<dbReference type="PANTHER" id="PTHR48034">
    <property type="entry name" value="TRANSFORMER-2 SEX-DETERMINING PROTEIN-RELATED"/>
    <property type="match status" value="1"/>
</dbReference>
<accession>A0A077ZF41</accession>
<dbReference type="PROSITE" id="PS50102">
    <property type="entry name" value="RRM"/>
    <property type="match status" value="1"/>
</dbReference>
<evidence type="ECO:0000313" key="4">
    <source>
        <dbReference type="Proteomes" id="UP000030665"/>
    </source>
</evidence>
<keyword evidence="1" id="KW-0694">RNA-binding</keyword>
<sequence length="68" mass="8298">MSRYGIPNTSLYIRNLPMQTREEELRGMFSKYGHVRDVYIPLDYYTRRPRGFAYIEYPSETPFRHFTL</sequence>
<dbReference type="InterPro" id="IPR000504">
    <property type="entry name" value="RRM_dom"/>
</dbReference>
<dbReference type="InterPro" id="IPR050441">
    <property type="entry name" value="RBM"/>
</dbReference>
<dbReference type="AlphaFoldDB" id="A0A077ZF41"/>
<evidence type="ECO:0000259" key="2">
    <source>
        <dbReference type="PROSITE" id="PS50102"/>
    </source>
</evidence>
<dbReference type="Proteomes" id="UP000030665">
    <property type="component" value="Unassembled WGS sequence"/>
</dbReference>
<dbReference type="SUPFAM" id="SSF54928">
    <property type="entry name" value="RNA-binding domain, RBD"/>
    <property type="match status" value="1"/>
</dbReference>
<dbReference type="InterPro" id="IPR012677">
    <property type="entry name" value="Nucleotide-bd_a/b_plait_sf"/>
</dbReference>
<feature type="domain" description="RRM" evidence="2">
    <location>
        <begin position="9"/>
        <end position="60"/>
    </location>
</feature>
<dbReference type="GO" id="GO:0003723">
    <property type="term" value="F:RNA binding"/>
    <property type="evidence" value="ECO:0007669"/>
    <property type="project" value="UniProtKB-UniRule"/>
</dbReference>
<protein>
    <submittedName>
        <fullName evidence="3">RRM 1 domain containing protein</fullName>
    </submittedName>
</protein>
<dbReference type="SMART" id="SM00360">
    <property type="entry name" value="RRM"/>
    <property type="match status" value="1"/>
</dbReference>